<keyword evidence="3" id="KW-1185">Reference proteome</keyword>
<name>A0A7Y0EDL4_9CLOT</name>
<feature type="coiled-coil region" evidence="1">
    <location>
        <begin position="143"/>
        <end position="170"/>
    </location>
</feature>
<organism evidence="2 3">
    <name type="scientific">Clostridium muellerianum</name>
    <dbReference type="NCBI Taxonomy" id="2716538"/>
    <lineage>
        <taxon>Bacteria</taxon>
        <taxon>Bacillati</taxon>
        <taxon>Bacillota</taxon>
        <taxon>Clostridia</taxon>
        <taxon>Eubacteriales</taxon>
        <taxon>Clostridiaceae</taxon>
        <taxon>Clostridium</taxon>
    </lineage>
</organism>
<evidence type="ECO:0000256" key="1">
    <source>
        <dbReference type="SAM" id="Coils"/>
    </source>
</evidence>
<comment type="caution">
    <text evidence="2">The sequence shown here is derived from an EMBL/GenBank/DDBJ whole genome shotgun (WGS) entry which is preliminary data.</text>
</comment>
<reference evidence="2 3" key="1">
    <citation type="submission" date="2020-04" db="EMBL/GenBank/DDBJ databases">
        <authorList>
            <person name="Doyle D.A."/>
        </authorList>
    </citation>
    <scope>NUCLEOTIDE SEQUENCE [LARGE SCALE GENOMIC DNA]</scope>
    <source>
        <strain evidence="2 3">P21</strain>
    </source>
</reference>
<dbReference type="EMBL" id="JABBNI010000004">
    <property type="protein sequence ID" value="NMM61477.1"/>
    <property type="molecule type" value="Genomic_DNA"/>
</dbReference>
<dbReference type="Gene3D" id="3.40.50.720">
    <property type="entry name" value="NAD(P)-binding Rossmann-like Domain"/>
    <property type="match status" value="1"/>
</dbReference>
<dbReference type="RefSeq" id="WP_169296080.1">
    <property type="nucleotide sequence ID" value="NZ_JABBNI010000004.1"/>
</dbReference>
<reference evidence="2 3" key="2">
    <citation type="submission" date="2020-06" db="EMBL/GenBank/DDBJ databases">
        <title>Complete Genome Sequence of Clostridium muelleri sp. nov. P21T, an Acid-Alcohol Producing Acetogen Isolated from Old Hay.</title>
        <authorList>
            <person name="Duncan K.E."/>
            <person name="Tanner R.S."/>
        </authorList>
    </citation>
    <scope>NUCLEOTIDE SEQUENCE [LARGE SCALE GENOMIC DNA]</scope>
    <source>
        <strain evidence="2 3">P21</strain>
    </source>
</reference>
<protein>
    <submittedName>
        <fullName evidence="2">Uncharacterized protein</fullName>
    </submittedName>
</protein>
<dbReference type="AlphaFoldDB" id="A0A7Y0EDL4"/>
<accession>A0A7Y0EDL4</accession>
<evidence type="ECO:0000313" key="2">
    <source>
        <dbReference type="EMBL" id="NMM61477.1"/>
    </source>
</evidence>
<proteinExistence type="predicted"/>
<gene>
    <name evidence="2" type="ORF">HBE96_01915</name>
</gene>
<keyword evidence="1" id="KW-0175">Coiled coil</keyword>
<evidence type="ECO:0000313" key="3">
    <source>
        <dbReference type="Proteomes" id="UP000537131"/>
    </source>
</evidence>
<dbReference type="Proteomes" id="UP000537131">
    <property type="component" value="Unassembled WGS sequence"/>
</dbReference>
<dbReference type="SUPFAM" id="SSF52266">
    <property type="entry name" value="SGNH hydrolase"/>
    <property type="match status" value="1"/>
</dbReference>
<sequence length="395" mass="46928">MKIIIYGIGSGRLRVEKYLKMEHEIIGYSDSFFSSKCFNKKNFYKPKELLDIKFDFIIIAIGDGAISNKVVKDLISYQIKKEKIIEFYKVYCYKFASELKKVNRVMQNTDKVFDGLILGISHGEVGINPQYLNKSFYNFALGRQDLFYNLKQLDELLKNYKDRIKNLKYVVLDMYTYTYFNYDVSRTKNAVTFLRANGWEFEETHNLKKSIEELKTIQENEEPLFNDLFKTAIINIKNDYEQTGYDLYSDFPSENGISKNLKNEEVENYKNQPVVYSGIQKNVFINTEKENIEIFDKLLKKLKQINSEIKIYIVLIPQHKVVEDKLKIIENDWKERFYKILSDFKRDYNFEILDFKNNEEISSKNNFYYDLEHLNYNGATAFTKLLNSYIFKNGT</sequence>